<keyword evidence="2" id="KW-0560">Oxidoreductase</keyword>
<evidence type="ECO:0000259" key="3">
    <source>
        <dbReference type="Pfam" id="PF01408"/>
    </source>
</evidence>
<dbReference type="RefSeq" id="WP_306971741.1">
    <property type="nucleotide sequence ID" value="NZ_JAUSZV010000001.1"/>
</dbReference>
<accession>A0AAW8F2E0</accession>
<evidence type="ECO:0000256" key="1">
    <source>
        <dbReference type="ARBA" id="ARBA00010928"/>
    </source>
</evidence>
<evidence type="ECO:0000256" key="2">
    <source>
        <dbReference type="ARBA" id="ARBA00023002"/>
    </source>
</evidence>
<dbReference type="Proteomes" id="UP001234216">
    <property type="component" value="Unassembled WGS sequence"/>
</dbReference>
<dbReference type="Gene3D" id="3.40.50.720">
    <property type="entry name" value="NAD(P)-binding Rossmann-like Domain"/>
    <property type="match status" value="1"/>
</dbReference>
<dbReference type="Gene3D" id="3.30.360.10">
    <property type="entry name" value="Dihydrodipicolinate Reductase, domain 2"/>
    <property type="match status" value="1"/>
</dbReference>
<gene>
    <name evidence="4" type="ORF">QFZ22_000186</name>
</gene>
<dbReference type="PANTHER" id="PTHR43708:SF5">
    <property type="entry name" value="CONSERVED EXPRESSED OXIDOREDUCTASE (EUROFUNG)-RELATED"/>
    <property type="match status" value="1"/>
</dbReference>
<feature type="domain" description="Gfo/Idh/MocA-like oxidoreductase N-terminal" evidence="3">
    <location>
        <begin position="13"/>
        <end position="127"/>
    </location>
</feature>
<organism evidence="4 5">
    <name type="scientific">Streptomyces canus</name>
    <dbReference type="NCBI Taxonomy" id="58343"/>
    <lineage>
        <taxon>Bacteria</taxon>
        <taxon>Bacillati</taxon>
        <taxon>Actinomycetota</taxon>
        <taxon>Actinomycetes</taxon>
        <taxon>Kitasatosporales</taxon>
        <taxon>Streptomycetaceae</taxon>
        <taxon>Streptomyces</taxon>
        <taxon>Streptomyces aurantiacus group</taxon>
    </lineage>
</organism>
<proteinExistence type="inferred from homology"/>
<dbReference type="InterPro" id="IPR000683">
    <property type="entry name" value="Gfo/Idh/MocA-like_OxRdtase_N"/>
</dbReference>
<dbReference type="SUPFAM" id="SSF144052">
    <property type="entry name" value="Thermophilic metalloprotease-like"/>
    <property type="match status" value="1"/>
</dbReference>
<dbReference type="SUPFAM" id="SSF51735">
    <property type="entry name" value="NAD(P)-binding Rossmann-fold domains"/>
    <property type="match status" value="1"/>
</dbReference>
<dbReference type="GO" id="GO:0016491">
    <property type="term" value="F:oxidoreductase activity"/>
    <property type="evidence" value="ECO:0007669"/>
    <property type="project" value="UniProtKB-KW"/>
</dbReference>
<dbReference type="InterPro" id="IPR051317">
    <property type="entry name" value="Gfo/Idh/MocA_oxidoreduct"/>
</dbReference>
<dbReference type="Pfam" id="PF01408">
    <property type="entry name" value="GFO_IDH_MocA"/>
    <property type="match status" value="1"/>
</dbReference>
<reference evidence="4" key="1">
    <citation type="submission" date="2023-07" db="EMBL/GenBank/DDBJ databases">
        <title>Comparative genomics of wheat-associated soil bacteria to identify genetic determinants of phenazine resistance.</title>
        <authorList>
            <person name="Mouncey N."/>
        </authorList>
    </citation>
    <scope>NUCLEOTIDE SEQUENCE</scope>
    <source>
        <strain evidence="4">V4I22</strain>
    </source>
</reference>
<name>A0AAW8F2E0_9ACTN</name>
<comment type="caution">
    <text evidence="4">The sequence shown here is derived from an EMBL/GenBank/DDBJ whole genome shotgun (WGS) entry which is preliminary data.</text>
</comment>
<evidence type="ECO:0000313" key="5">
    <source>
        <dbReference type="Proteomes" id="UP001234216"/>
    </source>
</evidence>
<dbReference type="PANTHER" id="PTHR43708">
    <property type="entry name" value="CONSERVED EXPRESSED OXIDOREDUCTASE (EUROFUNG)"/>
    <property type="match status" value="1"/>
</dbReference>
<evidence type="ECO:0000313" key="4">
    <source>
        <dbReference type="EMBL" id="MDQ0904201.1"/>
    </source>
</evidence>
<dbReference type="GO" id="GO:0000166">
    <property type="term" value="F:nucleotide binding"/>
    <property type="evidence" value="ECO:0007669"/>
    <property type="project" value="InterPro"/>
</dbReference>
<dbReference type="AlphaFoldDB" id="A0AAW8F2E0"/>
<comment type="similarity">
    <text evidence="1">Belongs to the Gfo/Idh/MocA family.</text>
</comment>
<sequence length="347" mass="36328">MIPTLIPAVRPWRLAVAGCGAAAFGLHLPLLSRSDAFDVIAVADRDPARALTAQKRFAVPRTAIRVGDLLTDADVLVILTGVHEDLIEEALDAGVHVVTEKPVCLNAVRTRKLAARARDAGLLLEVGAMRAHDPALHAALAHVPEPAGGWLVKADGVDEAARRRLLPAGFSPYTFDQDPPQPVPDHLAPHQGTALQILLWQGYHLLTALVLAVPGTTATSCSIDPAGSSVHALLNGPNGEPFTLVIGASPAGVFREQIHLADAAAAATLDFARPYEPAATTQLTTADGIQSGFGDPFAAMWASVNARLAGQHPADLPTSADLALRVEDLALGLARLARPGARPRKDS</sequence>
<dbReference type="InterPro" id="IPR036291">
    <property type="entry name" value="NAD(P)-bd_dom_sf"/>
</dbReference>
<protein>
    <submittedName>
        <fullName evidence="4">Dehydrogenase</fullName>
    </submittedName>
</protein>
<dbReference type="EMBL" id="JAUSZV010000001">
    <property type="protein sequence ID" value="MDQ0904201.1"/>
    <property type="molecule type" value="Genomic_DNA"/>
</dbReference>